<dbReference type="eggNOG" id="COG1051">
    <property type="taxonomic scope" value="Bacteria"/>
</dbReference>
<dbReference type="PROSITE" id="PS51462">
    <property type="entry name" value="NUDIX"/>
    <property type="match status" value="1"/>
</dbReference>
<dbReference type="Pfam" id="PF00293">
    <property type="entry name" value="NUDIX"/>
    <property type="match status" value="1"/>
</dbReference>
<dbReference type="PROSITE" id="PS00893">
    <property type="entry name" value="NUDIX_BOX"/>
    <property type="match status" value="1"/>
</dbReference>
<feature type="domain" description="Nudix hydrolase" evidence="3">
    <location>
        <begin position="19"/>
        <end position="164"/>
    </location>
</feature>
<evidence type="ECO:0000313" key="4">
    <source>
        <dbReference type="EMBL" id="ACL07798.1"/>
    </source>
</evidence>
<dbReference type="InterPro" id="IPR015797">
    <property type="entry name" value="NUDIX_hydrolase-like_dom_sf"/>
</dbReference>
<dbReference type="PRINTS" id="PR00502">
    <property type="entry name" value="NUDIXFAMILY"/>
</dbReference>
<dbReference type="PANTHER" id="PTHR43736">
    <property type="entry name" value="ADP-RIBOSE PYROPHOSPHATASE"/>
    <property type="match status" value="1"/>
</dbReference>
<dbReference type="InterPro" id="IPR020476">
    <property type="entry name" value="Nudix_hydrolase"/>
</dbReference>
<keyword evidence="1 2" id="KW-0378">Hydrolase</keyword>
<gene>
    <name evidence="4" type="ordered locus">DvMF_0842</name>
</gene>
<dbReference type="InterPro" id="IPR020084">
    <property type="entry name" value="NUDIX_hydrolase_CS"/>
</dbReference>
<dbReference type="GO" id="GO:0016787">
    <property type="term" value="F:hydrolase activity"/>
    <property type="evidence" value="ECO:0007669"/>
    <property type="project" value="UniProtKB-KW"/>
</dbReference>
<dbReference type="EMBL" id="CP001197">
    <property type="protein sequence ID" value="ACL07798.1"/>
    <property type="molecule type" value="Genomic_DNA"/>
</dbReference>
<dbReference type="AlphaFoldDB" id="B8DL95"/>
<sequence>MEHRVPCPHCGGSVVMYRNPAPTVDILIHEPGRGIVLIRRRNEPPGWALPGGFIDYGESAEAAAVREAREETGLDVELTGLVGVYSEPGRDPRHHTLSVVYAARVRGGAGAGPATGDAAPVAGGGIAAPIAGDDAADARFFAPDDLPQPMAFDHAKIIADWLRARGCCPEHAADRA</sequence>
<comment type="similarity">
    <text evidence="2">Belongs to the Nudix hydrolase family.</text>
</comment>
<dbReference type="CDD" id="cd18873">
    <property type="entry name" value="NUDIX_NadM_like"/>
    <property type="match status" value="1"/>
</dbReference>
<dbReference type="InterPro" id="IPR000086">
    <property type="entry name" value="NUDIX_hydrolase_dom"/>
</dbReference>
<dbReference type="PANTHER" id="PTHR43736:SF1">
    <property type="entry name" value="DIHYDRONEOPTERIN TRIPHOSPHATE DIPHOSPHATASE"/>
    <property type="match status" value="1"/>
</dbReference>
<organism evidence="4">
    <name type="scientific">Nitratidesulfovibrio vulgaris (strain DSM 19637 / Miyazaki F)</name>
    <name type="common">Desulfovibrio vulgaris</name>
    <dbReference type="NCBI Taxonomy" id="883"/>
    <lineage>
        <taxon>Bacteria</taxon>
        <taxon>Pseudomonadati</taxon>
        <taxon>Thermodesulfobacteriota</taxon>
        <taxon>Desulfovibrionia</taxon>
        <taxon>Desulfovibrionales</taxon>
        <taxon>Desulfovibrionaceae</taxon>
        <taxon>Nitratidesulfovibrio</taxon>
    </lineage>
</organism>
<proteinExistence type="inferred from homology"/>
<dbReference type="HOGENOM" id="CLU_037162_20_3_7"/>
<dbReference type="SUPFAM" id="SSF55811">
    <property type="entry name" value="Nudix"/>
    <property type="match status" value="1"/>
</dbReference>
<name>B8DL95_NITV9</name>
<protein>
    <submittedName>
        <fullName evidence="4">NUDIX hydrolase</fullName>
    </submittedName>
</protein>
<reference evidence="4" key="1">
    <citation type="submission" date="2008-10" db="EMBL/GenBank/DDBJ databases">
        <title>Complete sequence of Desulfovibrio vulgaris str. 'Miyazaki F'.</title>
        <authorList>
            <person name="Lucas S."/>
            <person name="Copeland A."/>
            <person name="Lapidus A."/>
            <person name="Glavina del Rio T."/>
            <person name="Dalin E."/>
            <person name="Tice H."/>
            <person name="Bruce D."/>
            <person name="Goodwin L."/>
            <person name="Pitluck S."/>
            <person name="Sims D."/>
            <person name="Brettin T."/>
            <person name="Detter J.C."/>
            <person name="Han C."/>
            <person name="Larimer F."/>
            <person name="Land M."/>
            <person name="Hauser L."/>
            <person name="Kyrpides N."/>
            <person name="Mikhailova N."/>
            <person name="Hazen T.C."/>
            <person name="Richardson P."/>
        </authorList>
    </citation>
    <scope>NUCLEOTIDE SEQUENCE</scope>
    <source>
        <strain evidence="4">Miyazaki F</strain>
    </source>
</reference>
<evidence type="ECO:0000256" key="2">
    <source>
        <dbReference type="RuleBase" id="RU003476"/>
    </source>
</evidence>
<accession>B8DL95</accession>
<evidence type="ECO:0000256" key="1">
    <source>
        <dbReference type="ARBA" id="ARBA00022801"/>
    </source>
</evidence>
<dbReference type="Gene3D" id="3.90.79.10">
    <property type="entry name" value="Nucleoside Triphosphate Pyrophosphohydrolase"/>
    <property type="match status" value="1"/>
</dbReference>
<dbReference type="KEGG" id="dvm:DvMF_0842"/>
<evidence type="ECO:0000259" key="3">
    <source>
        <dbReference type="PROSITE" id="PS51462"/>
    </source>
</evidence>
<dbReference type="STRING" id="883.DvMF_0842"/>